<sequence length="17" mass="1939">MDTQKIKPGCFSAMLRL</sequence>
<dbReference type="AlphaFoldDB" id="A0A0E9QI51"/>
<proteinExistence type="predicted"/>
<name>A0A0E9QI51_ANGAN</name>
<reference evidence="1" key="1">
    <citation type="submission" date="2014-11" db="EMBL/GenBank/DDBJ databases">
        <authorList>
            <person name="Amaro Gonzalez C."/>
        </authorList>
    </citation>
    <scope>NUCLEOTIDE SEQUENCE</scope>
</reference>
<accession>A0A0E9QI51</accession>
<organism evidence="1">
    <name type="scientific">Anguilla anguilla</name>
    <name type="common">European freshwater eel</name>
    <name type="synonym">Muraena anguilla</name>
    <dbReference type="NCBI Taxonomy" id="7936"/>
    <lineage>
        <taxon>Eukaryota</taxon>
        <taxon>Metazoa</taxon>
        <taxon>Chordata</taxon>
        <taxon>Craniata</taxon>
        <taxon>Vertebrata</taxon>
        <taxon>Euteleostomi</taxon>
        <taxon>Actinopterygii</taxon>
        <taxon>Neopterygii</taxon>
        <taxon>Teleostei</taxon>
        <taxon>Anguilliformes</taxon>
        <taxon>Anguillidae</taxon>
        <taxon>Anguilla</taxon>
    </lineage>
</organism>
<protein>
    <submittedName>
        <fullName evidence="1">Uncharacterized protein</fullName>
    </submittedName>
</protein>
<dbReference type="EMBL" id="GBXM01092118">
    <property type="protein sequence ID" value="JAH16459.1"/>
    <property type="molecule type" value="Transcribed_RNA"/>
</dbReference>
<evidence type="ECO:0000313" key="1">
    <source>
        <dbReference type="EMBL" id="JAH16459.1"/>
    </source>
</evidence>
<reference evidence="1" key="2">
    <citation type="journal article" date="2015" name="Fish Shellfish Immunol.">
        <title>Early steps in the European eel (Anguilla anguilla)-Vibrio vulnificus interaction in the gills: Role of the RtxA13 toxin.</title>
        <authorList>
            <person name="Callol A."/>
            <person name="Pajuelo D."/>
            <person name="Ebbesson L."/>
            <person name="Teles M."/>
            <person name="MacKenzie S."/>
            <person name="Amaro C."/>
        </authorList>
    </citation>
    <scope>NUCLEOTIDE SEQUENCE</scope>
</reference>